<keyword evidence="3" id="KW-1185">Reference proteome</keyword>
<sequence length="148" mass="15897">MTTIYDTPKANLENEQAPAFSLFKLNGIVIATFVGSAVAGGILMYINFKRLGLPDKANKSLLYSIIGFVLLMIASIFIPYADKIPNIAFTVAQVVALLHFSKEHLGPLIDSHAANGGELASNWKAFGIGLLVLLPVVAFVFLLAFSTI</sequence>
<keyword evidence="1" id="KW-0812">Transmembrane</keyword>
<dbReference type="Proteomes" id="UP001409585">
    <property type="component" value="Unassembled WGS sequence"/>
</dbReference>
<evidence type="ECO:0000313" key="3">
    <source>
        <dbReference type="Proteomes" id="UP001409585"/>
    </source>
</evidence>
<gene>
    <name evidence="2" type="ORF">GCM10025791_22480</name>
</gene>
<dbReference type="RefSeq" id="WP_345421739.1">
    <property type="nucleotide sequence ID" value="NZ_AP031496.1"/>
</dbReference>
<keyword evidence="1" id="KW-0472">Membrane</keyword>
<protein>
    <submittedName>
        <fullName evidence="2">Uncharacterized protein</fullName>
    </submittedName>
</protein>
<feature type="transmembrane region" description="Helical" evidence="1">
    <location>
        <begin position="125"/>
        <end position="145"/>
    </location>
</feature>
<evidence type="ECO:0000256" key="1">
    <source>
        <dbReference type="SAM" id="Phobius"/>
    </source>
</evidence>
<dbReference type="EMBL" id="BAABLX010000017">
    <property type="protein sequence ID" value="GAA4943268.1"/>
    <property type="molecule type" value="Genomic_DNA"/>
</dbReference>
<evidence type="ECO:0000313" key="2">
    <source>
        <dbReference type="EMBL" id="GAA4943268.1"/>
    </source>
</evidence>
<accession>A0AAV3U325</accession>
<keyword evidence="1" id="KW-1133">Transmembrane helix</keyword>
<proteinExistence type="predicted"/>
<feature type="transmembrane region" description="Helical" evidence="1">
    <location>
        <begin position="60"/>
        <end position="81"/>
    </location>
</feature>
<reference evidence="3" key="1">
    <citation type="journal article" date="2019" name="Int. J. Syst. Evol. Microbiol.">
        <title>The Global Catalogue of Microorganisms (GCM) 10K type strain sequencing project: providing services to taxonomists for standard genome sequencing and annotation.</title>
        <authorList>
            <consortium name="The Broad Institute Genomics Platform"/>
            <consortium name="The Broad Institute Genome Sequencing Center for Infectious Disease"/>
            <person name="Wu L."/>
            <person name="Ma J."/>
        </authorList>
    </citation>
    <scope>NUCLEOTIDE SEQUENCE [LARGE SCALE GENOMIC DNA]</scope>
    <source>
        <strain evidence="3">JCM 19134</strain>
    </source>
</reference>
<dbReference type="AlphaFoldDB" id="A0AAV3U325"/>
<comment type="caution">
    <text evidence="2">The sequence shown here is derived from an EMBL/GenBank/DDBJ whole genome shotgun (WGS) entry which is preliminary data.</text>
</comment>
<name>A0AAV3U325_9ALTE</name>
<organism evidence="2 3">
    <name type="scientific">Halioxenophilus aromaticivorans</name>
    <dbReference type="NCBI Taxonomy" id="1306992"/>
    <lineage>
        <taxon>Bacteria</taxon>
        <taxon>Pseudomonadati</taxon>
        <taxon>Pseudomonadota</taxon>
        <taxon>Gammaproteobacteria</taxon>
        <taxon>Alteromonadales</taxon>
        <taxon>Alteromonadaceae</taxon>
        <taxon>Halioxenophilus</taxon>
    </lineage>
</organism>
<feature type="transmembrane region" description="Helical" evidence="1">
    <location>
        <begin position="28"/>
        <end position="48"/>
    </location>
</feature>